<feature type="transmembrane region" description="Helical" evidence="1">
    <location>
        <begin position="52"/>
        <end position="71"/>
    </location>
</feature>
<dbReference type="RefSeq" id="WP_005344248.1">
    <property type="nucleotide sequence ID" value="NZ_JH823256.1"/>
</dbReference>
<reference evidence="2 3" key="1">
    <citation type="submission" date="2012-06" db="EMBL/GenBank/DDBJ databases">
        <title>The Genome Sequence of Aeromonas veronii AMC34.</title>
        <authorList>
            <consortium name="The Broad Institute Genome Sequencing Platform"/>
            <person name="Earl A."/>
            <person name="Ward D."/>
            <person name="Feldgarden M."/>
            <person name="Gevers D."/>
            <person name="Graf J."/>
            <person name="Tomasi A."/>
            <person name="Horneman A."/>
            <person name="Walker B."/>
            <person name="Young S.K."/>
            <person name="Zeng Q."/>
            <person name="Gargeya S."/>
            <person name="Fitzgerald M."/>
            <person name="Haas B."/>
            <person name="Abouelleil A."/>
            <person name="Alvarado L."/>
            <person name="Arachchi H.M."/>
            <person name="Berlin A.M."/>
            <person name="Chapman S.B."/>
            <person name="Goldberg J."/>
            <person name="Griggs A."/>
            <person name="Gujja S."/>
            <person name="Hansen M."/>
            <person name="Howarth C."/>
            <person name="Imamovic A."/>
            <person name="Larimer J."/>
            <person name="McCowan C."/>
            <person name="Montmayeur A."/>
            <person name="Murphy C."/>
            <person name="Neiman D."/>
            <person name="Pearson M."/>
            <person name="Priest M."/>
            <person name="Roberts A."/>
            <person name="Saif S."/>
            <person name="Shea T."/>
            <person name="Sisk P."/>
            <person name="Sykes S."/>
            <person name="Wortman J."/>
            <person name="Nusbaum C."/>
            <person name="Birren B."/>
        </authorList>
    </citation>
    <scope>NUCLEOTIDE SEQUENCE [LARGE SCALE GENOMIC DNA]</scope>
    <source>
        <strain evidence="2 3">AMC34</strain>
    </source>
</reference>
<feature type="transmembrane region" description="Helical" evidence="1">
    <location>
        <begin position="360"/>
        <end position="379"/>
    </location>
</feature>
<dbReference type="AlphaFoldDB" id="K1J1L7"/>
<feature type="transmembrane region" description="Helical" evidence="1">
    <location>
        <begin position="162"/>
        <end position="185"/>
    </location>
</feature>
<feature type="transmembrane region" description="Helical" evidence="1">
    <location>
        <begin position="77"/>
        <end position="100"/>
    </location>
</feature>
<evidence type="ECO:0000313" key="3">
    <source>
        <dbReference type="Proteomes" id="UP000006087"/>
    </source>
</evidence>
<evidence type="ECO:0008006" key="4">
    <source>
        <dbReference type="Google" id="ProtNLM"/>
    </source>
</evidence>
<evidence type="ECO:0000313" key="2">
    <source>
        <dbReference type="EMBL" id="EKB20183.1"/>
    </source>
</evidence>
<dbReference type="HOGENOM" id="CLU_670205_0_0_6"/>
<feature type="transmembrane region" description="Helical" evidence="1">
    <location>
        <begin position="112"/>
        <end position="129"/>
    </location>
</feature>
<feature type="transmembrane region" description="Helical" evidence="1">
    <location>
        <begin position="20"/>
        <end position="45"/>
    </location>
</feature>
<sequence length="410" mass="47125">MKRNFFWSVFFVFLIYNVKYIFLFGLGTSHLIILSFFIISIFLNARLKIINYIYAVGLIILSLLSVAFNIGVKFDLIYIRFTILVFVSLIAASAITKIFTSGSRQPHDIFKFYGYAAFINSFFIFLMFLSPNFKAGYLSLLNLEVAEVYGESIMDSMLALRLVGVTGFSAYSTAFNQMLCLILYYMYATYYREGDKKLRLFDYLVIFSVIASSFIVSRSTVVGLGAIIVLMLFDRKNMVRNTFFLLTAVLILVASLSSLSYFMSDEQFTFFYNWVFEFFDKGLKAGSVESNLSMYRYSWDDFTFMGDARMNDEIGGYYMHTDVGYFRMLFSAGYVGVVFLIFMIFSILKPIGMKYSKRMLFSSLIMLYILVFLLKGSIITDSSHVFVTLFLCAHVFFKEDCGNNNGGREA</sequence>
<comment type="caution">
    <text evidence="2">The sequence shown here is derived from an EMBL/GenBank/DDBJ whole genome shotgun (WGS) entry which is preliminary data.</text>
</comment>
<feature type="transmembrane region" description="Helical" evidence="1">
    <location>
        <begin position="205"/>
        <end position="231"/>
    </location>
</feature>
<keyword evidence="1" id="KW-1133">Transmembrane helix</keyword>
<dbReference type="EMBL" id="AGWU01000018">
    <property type="protein sequence ID" value="EKB20183.1"/>
    <property type="molecule type" value="Genomic_DNA"/>
</dbReference>
<keyword evidence="1" id="KW-0812">Transmembrane</keyword>
<evidence type="ECO:0000256" key="1">
    <source>
        <dbReference type="SAM" id="Phobius"/>
    </source>
</evidence>
<proteinExistence type="predicted"/>
<dbReference type="Proteomes" id="UP000006087">
    <property type="component" value="Unassembled WGS sequence"/>
</dbReference>
<accession>K1J1L7</accession>
<keyword evidence="1" id="KW-0472">Membrane</keyword>
<feature type="transmembrane region" description="Helical" evidence="1">
    <location>
        <begin position="243"/>
        <end position="263"/>
    </location>
</feature>
<feature type="transmembrane region" description="Helical" evidence="1">
    <location>
        <begin position="325"/>
        <end position="348"/>
    </location>
</feature>
<organism evidence="2 3">
    <name type="scientific">Aeromonas veronii AMC34</name>
    <dbReference type="NCBI Taxonomy" id="1073383"/>
    <lineage>
        <taxon>Bacteria</taxon>
        <taxon>Pseudomonadati</taxon>
        <taxon>Pseudomonadota</taxon>
        <taxon>Gammaproteobacteria</taxon>
        <taxon>Aeromonadales</taxon>
        <taxon>Aeromonadaceae</taxon>
        <taxon>Aeromonas</taxon>
    </lineage>
</organism>
<dbReference type="PATRIC" id="fig|1073383.3.peg.2148"/>
<gene>
    <name evidence="2" type="ORF">HMPREF1168_02131</name>
</gene>
<name>K1J1L7_AERVE</name>
<protein>
    <recommendedName>
        <fullName evidence="4">O-antigen polymerase</fullName>
    </recommendedName>
</protein>